<organism evidence="3 4">
    <name type="scientific">Halosaccharopolyspora lacisalsi</name>
    <dbReference type="NCBI Taxonomy" id="1000566"/>
    <lineage>
        <taxon>Bacteria</taxon>
        <taxon>Bacillati</taxon>
        <taxon>Actinomycetota</taxon>
        <taxon>Actinomycetes</taxon>
        <taxon>Pseudonocardiales</taxon>
        <taxon>Pseudonocardiaceae</taxon>
        <taxon>Halosaccharopolyspora</taxon>
    </lineage>
</organism>
<reference evidence="3 4" key="1">
    <citation type="submission" date="2020-07" db="EMBL/GenBank/DDBJ databases">
        <title>Sequencing the genomes of 1000 actinobacteria strains.</title>
        <authorList>
            <person name="Klenk H.-P."/>
        </authorList>
    </citation>
    <scope>NUCLEOTIDE SEQUENCE [LARGE SCALE GENOMIC DNA]</scope>
    <source>
        <strain evidence="3 4">DSM 45975</strain>
    </source>
</reference>
<evidence type="ECO:0000256" key="1">
    <source>
        <dbReference type="SAM" id="MobiDB-lite"/>
    </source>
</evidence>
<keyword evidence="2" id="KW-1133">Transmembrane helix</keyword>
<dbReference type="EMBL" id="JACGWZ010000003">
    <property type="protein sequence ID" value="MBA8825268.1"/>
    <property type="molecule type" value="Genomic_DNA"/>
</dbReference>
<gene>
    <name evidence="3" type="ORF">FHX42_002619</name>
</gene>
<feature type="compositionally biased region" description="Basic and acidic residues" evidence="1">
    <location>
        <begin position="112"/>
        <end position="129"/>
    </location>
</feature>
<evidence type="ECO:0000313" key="3">
    <source>
        <dbReference type="EMBL" id="MBA8825268.1"/>
    </source>
</evidence>
<accession>A0A839E2X5</accession>
<sequence>MPVDLSAWDFSLMLVMFLSGALIAAAVLGTPLLRARQRNARLRRQVARLTTATALFSTPEHSRGDDGGVSNDQGVSPPAPVPEPPTGHRELSAQPPWEAVEEEARMPAFPTEEPHDIDPTHSRNHDDAMHGYPGIDAPTEPVRPEPHPAGENGRDVSHSGTNGHDQAEASSFATEEAADRFRREYNEPMAETRDRIARLRAQLHEVPTTTNGHGGPGGHL</sequence>
<feature type="compositionally biased region" description="Basic and acidic residues" evidence="1">
    <location>
        <begin position="142"/>
        <end position="157"/>
    </location>
</feature>
<name>A0A839E2X5_9PSEU</name>
<keyword evidence="4" id="KW-1185">Reference proteome</keyword>
<feature type="transmembrane region" description="Helical" evidence="2">
    <location>
        <begin position="12"/>
        <end position="33"/>
    </location>
</feature>
<dbReference type="AlphaFoldDB" id="A0A839E2X5"/>
<feature type="region of interest" description="Disordered" evidence="1">
    <location>
        <begin position="53"/>
        <end position="94"/>
    </location>
</feature>
<dbReference type="Proteomes" id="UP000569329">
    <property type="component" value="Unassembled WGS sequence"/>
</dbReference>
<keyword evidence="2" id="KW-0472">Membrane</keyword>
<comment type="caution">
    <text evidence="3">The sequence shown here is derived from an EMBL/GenBank/DDBJ whole genome shotgun (WGS) entry which is preliminary data.</text>
</comment>
<feature type="region of interest" description="Disordered" evidence="1">
    <location>
        <begin position="110"/>
        <end position="178"/>
    </location>
</feature>
<evidence type="ECO:0000256" key="2">
    <source>
        <dbReference type="SAM" id="Phobius"/>
    </source>
</evidence>
<evidence type="ECO:0000313" key="4">
    <source>
        <dbReference type="Proteomes" id="UP000569329"/>
    </source>
</evidence>
<dbReference type="RefSeq" id="WP_182544475.1">
    <property type="nucleotide sequence ID" value="NZ_JACGWZ010000003.1"/>
</dbReference>
<proteinExistence type="predicted"/>
<protein>
    <submittedName>
        <fullName evidence="3">Uncharacterized protein</fullName>
    </submittedName>
</protein>
<keyword evidence="2" id="KW-0812">Transmembrane</keyword>